<accession>T1G549</accession>
<dbReference type="PANTHER" id="PTHR23227">
    <property type="entry name" value="BUCENTAUR RELATED"/>
    <property type="match status" value="1"/>
</dbReference>
<dbReference type="CTD" id="20216197"/>
<dbReference type="KEGG" id="hro:HELRODRAFT_83374"/>
<reference evidence="4" key="1">
    <citation type="submission" date="2012-12" db="EMBL/GenBank/DDBJ databases">
        <authorList>
            <person name="Hellsten U."/>
            <person name="Grimwood J."/>
            <person name="Chapman J.A."/>
            <person name="Shapiro H."/>
            <person name="Aerts A."/>
            <person name="Otillar R.P."/>
            <person name="Terry A.Y."/>
            <person name="Boore J.L."/>
            <person name="Simakov O."/>
            <person name="Marletaz F."/>
            <person name="Cho S.-J."/>
            <person name="Edsinger-Gonzales E."/>
            <person name="Havlak P."/>
            <person name="Kuo D.-H."/>
            <person name="Larsson T."/>
            <person name="Lv J."/>
            <person name="Arendt D."/>
            <person name="Savage R."/>
            <person name="Osoegawa K."/>
            <person name="de Jong P."/>
            <person name="Lindberg D.R."/>
            <person name="Seaver E.C."/>
            <person name="Weisblat D.A."/>
            <person name="Putnam N.H."/>
            <person name="Grigoriev I.V."/>
            <person name="Rokhsar D.S."/>
        </authorList>
    </citation>
    <scope>NUCLEOTIDE SEQUENCE</scope>
</reference>
<evidence type="ECO:0000313" key="4">
    <source>
        <dbReference type="Proteomes" id="UP000015101"/>
    </source>
</evidence>
<protein>
    <recommendedName>
        <fullName evidence="1">Endonuclease/exonuclease/phosphatase domain-containing protein</fullName>
    </recommendedName>
</protein>
<dbReference type="InterPro" id="IPR005135">
    <property type="entry name" value="Endo/exonuclease/phosphatase"/>
</dbReference>
<dbReference type="Gene3D" id="3.60.10.10">
    <property type="entry name" value="Endonuclease/exonuclease/phosphatase"/>
    <property type="match status" value="1"/>
</dbReference>
<dbReference type="Proteomes" id="UP000015101">
    <property type="component" value="Unassembled WGS sequence"/>
</dbReference>
<dbReference type="AlphaFoldDB" id="T1G549"/>
<dbReference type="InParanoid" id="T1G549"/>
<proteinExistence type="predicted"/>
<dbReference type="OrthoDB" id="410381at2759"/>
<dbReference type="EnsemblMetazoa" id="HelroT83374">
    <property type="protein sequence ID" value="HelroP83374"/>
    <property type="gene ID" value="HelroG83374"/>
</dbReference>
<dbReference type="Pfam" id="PF03372">
    <property type="entry name" value="Exo_endo_phos"/>
    <property type="match status" value="1"/>
</dbReference>
<reference evidence="2 4" key="2">
    <citation type="journal article" date="2013" name="Nature">
        <title>Insights into bilaterian evolution from three spiralian genomes.</title>
        <authorList>
            <person name="Simakov O."/>
            <person name="Marletaz F."/>
            <person name="Cho S.J."/>
            <person name="Edsinger-Gonzales E."/>
            <person name="Havlak P."/>
            <person name="Hellsten U."/>
            <person name="Kuo D.H."/>
            <person name="Larsson T."/>
            <person name="Lv J."/>
            <person name="Arendt D."/>
            <person name="Savage R."/>
            <person name="Osoegawa K."/>
            <person name="de Jong P."/>
            <person name="Grimwood J."/>
            <person name="Chapman J.A."/>
            <person name="Shapiro H."/>
            <person name="Aerts A."/>
            <person name="Otillar R.P."/>
            <person name="Terry A.Y."/>
            <person name="Boore J.L."/>
            <person name="Grigoriev I.V."/>
            <person name="Lindberg D.R."/>
            <person name="Seaver E.C."/>
            <person name="Weisblat D.A."/>
            <person name="Putnam N.H."/>
            <person name="Rokhsar D.S."/>
        </authorList>
    </citation>
    <scope>NUCLEOTIDE SEQUENCE</scope>
</reference>
<dbReference type="GeneID" id="20216197"/>
<gene>
    <name evidence="3" type="primary">20216197</name>
    <name evidence="2" type="ORF">HELRODRAFT_83374</name>
</gene>
<organism evidence="3 4">
    <name type="scientific">Helobdella robusta</name>
    <name type="common">Californian leech</name>
    <dbReference type="NCBI Taxonomy" id="6412"/>
    <lineage>
        <taxon>Eukaryota</taxon>
        <taxon>Metazoa</taxon>
        <taxon>Spiralia</taxon>
        <taxon>Lophotrochozoa</taxon>
        <taxon>Annelida</taxon>
        <taxon>Clitellata</taxon>
        <taxon>Hirudinea</taxon>
        <taxon>Rhynchobdellida</taxon>
        <taxon>Glossiphoniidae</taxon>
        <taxon>Helobdella</taxon>
    </lineage>
</organism>
<dbReference type="PANTHER" id="PTHR23227:SF67">
    <property type="entry name" value="CRANIOFACIAL DEVELOPMENT PROTEIN 2-LIKE"/>
    <property type="match status" value="1"/>
</dbReference>
<sequence>SLTGRSMEIAEMLERRRIDICCLQETRWKSNGTKKKYKLFWNGQKTAKNGVGIFVKEPLAQEVLDIKRINSPLMWIKIRLEKQTMTIFSSYAPQTSESEEMKNDIWAAFFDTISTIPKSETILIGGDLNGHVGEKTDGLDNVHGGFGYGERNEDGNRMLEFAEIIPGESCVAQHRLLVADLVVKLSKHKSKQRSRKIKT</sequence>
<evidence type="ECO:0000313" key="3">
    <source>
        <dbReference type="EnsemblMetazoa" id="HelroP83374"/>
    </source>
</evidence>
<dbReference type="InterPro" id="IPR027124">
    <property type="entry name" value="Swc5/CFDP1/2"/>
</dbReference>
<dbReference type="GO" id="GO:0003824">
    <property type="term" value="F:catalytic activity"/>
    <property type="evidence" value="ECO:0007669"/>
    <property type="project" value="InterPro"/>
</dbReference>
<dbReference type="RefSeq" id="XP_009021710.1">
    <property type="nucleotide sequence ID" value="XM_009023462.1"/>
</dbReference>
<evidence type="ECO:0000259" key="1">
    <source>
        <dbReference type="Pfam" id="PF03372"/>
    </source>
</evidence>
<dbReference type="EMBL" id="KB096983">
    <property type="protein sequence ID" value="ESO00276.1"/>
    <property type="molecule type" value="Genomic_DNA"/>
</dbReference>
<feature type="domain" description="Endonuclease/exonuclease/phosphatase" evidence="1">
    <location>
        <begin position="9"/>
        <end position="130"/>
    </location>
</feature>
<dbReference type="SUPFAM" id="SSF56219">
    <property type="entry name" value="DNase I-like"/>
    <property type="match status" value="1"/>
</dbReference>
<evidence type="ECO:0000313" key="2">
    <source>
        <dbReference type="EMBL" id="ESO00276.1"/>
    </source>
</evidence>
<dbReference type="HOGENOM" id="CLU_000680_8_5_1"/>
<dbReference type="STRING" id="6412.T1G549"/>
<dbReference type="eggNOG" id="ENOG502S50V">
    <property type="taxonomic scope" value="Eukaryota"/>
</dbReference>
<name>T1G549_HELRO</name>
<reference evidence="3" key="3">
    <citation type="submission" date="2015-06" db="UniProtKB">
        <authorList>
            <consortium name="EnsemblMetazoa"/>
        </authorList>
    </citation>
    <scope>IDENTIFICATION</scope>
</reference>
<dbReference type="EMBL" id="AMQM01005557">
    <property type="status" value="NOT_ANNOTATED_CDS"/>
    <property type="molecule type" value="Genomic_DNA"/>
</dbReference>
<dbReference type="InterPro" id="IPR036691">
    <property type="entry name" value="Endo/exonu/phosph_ase_sf"/>
</dbReference>
<keyword evidence="4" id="KW-1185">Reference proteome</keyword>